<dbReference type="VEuPathDB" id="FungiDB:NFIA_057720"/>
<dbReference type="eggNOG" id="ENOG502RNSK">
    <property type="taxonomic scope" value="Eukaryota"/>
</dbReference>
<dbReference type="RefSeq" id="XP_001258319.1">
    <property type="nucleotide sequence ID" value="XM_001258318.1"/>
</dbReference>
<accession>A1DNQ1</accession>
<sequence length="159" mass="18060">MTELTTDRHIDIANTVGVVAASLATGQQLDEFEYMELSYGTTLINDLVDLRSDTMRRQRENPVLRGVRGSVYKYLNKQILSCLSVTTELVESEQLLALVMMAFCNWTVMASHQNLYELIHETRENPEVQKCSYDGLEEQCDRLVKALQPYGSLGRDGLH</sequence>
<protein>
    <submittedName>
        <fullName evidence="1">Uncharacterized protein</fullName>
    </submittedName>
</protein>
<organism evidence="1 2">
    <name type="scientific">Neosartorya fischeri (strain ATCC 1020 / DSM 3700 / CBS 544.65 / FGSC A1164 / JCM 1740 / NRRL 181 / WB 181)</name>
    <name type="common">Aspergillus fischerianus</name>
    <dbReference type="NCBI Taxonomy" id="331117"/>
    <lineage>
        <taxon>Eukaryota</taxon>
        <taxon>Fungi</taxon>
        <taxon>Dikarya</taxon>
        <taxon>Ascomycota</taxon>
        <taxon>Pezizomycotina</taxon>
        <taxon>Eurotiomycetes</taxon>
        <taxon>Eurotiomycetidae</taxon>
        <taxon>Eurotiales</taxon>
        <taxon>Aspergillaceae</taxon>
        <taxon>Aspergillus</taxon>
        <taxon>Aspergillus subgen. Fumigati</taxon>
    </lineage>
</organism>
<dbReference type="HOGENOM" id="CLU_1661258_0_0_1"/>
<name>A1DNQ1_NEOFI</name>
<dbReference type="AlphaFoldDB" id="A1DNQ1"/>
<reference evidence="2" key="1">
    <citation type="journal article" date="2008" name="PLoS Genet.">
        <title>Genomic islands in the pathogenic filamentous fungus Aspergillus fumigatus.</title>
        <authorList>
            <person name="Fedorova N.D."/>
            <person name="Khaldi N."/>
            <person name="Joardar V.S."/>
            <person name="Maiti R."/>
            <person name="Amedeo P."/>
            <person name="Anderson M.J."/>
            <person name="Crabtree J."/>
            <person name="Silva J.C."/>
            <person name="Badger J.H."/>
            <person name="Albarraq A."/>
            <person name="Angiuoli S."/>
            <person name="Bussey H."/>
            <person name="Bowyer P."/>
            <person name="Cotty P.J."/>
            <person name="Dyer P.S."/>
            <person name="Egan A."/>
            <person name="Galens K."/>
            <person name="Fraser-Liggett C.M."/>
            <person name="Haas B.J."/>
            <person name="Inman J.M."/>
            <person name="Kent R."/>
            <person name="Lemieux S."/>
            <person name="Malavazi I."/>
            <person name="Orvis J."/>
            <person name="Roemer T."/>
            <person name="Ronning C.M."/>
            <person name="Sundaram J.P."/>
            <person name="Sutton G."/>
            <person name="Turner G."/>
            <person name="Venter J.C."/>
            <person name="White O.R."/>
            <person name="Whitty B.R."/>
            <person name="Youngman P."/>
            <person name="Wolfe K.H."/>
            <person name="Goldman G.H."/>
            <person name="Wortman J.R."/>
            <person name="Jiang B."/>
            <person name="Denning D.W."/>
            <person name="Nierman W.C."/>
        </authorList>
    </citation>
    <scope>NUCLEOTIDE SEQUENCE [LARGE SCALE GENOMIC DNA]</scope>
    <source>
        <strain evidence="2">ATCC 1020 / DSM 3700 / CBS 544.65 / FGSC A1164 / JCM 1740 / NRRL 181 / WB 181</strain>
    </source>
</reference>
<evidence type="ECO:0000313" key="2">
    <source>
        <dbReference type="Proteomes" id="UP000006702"/>
    </source>
</evidence>
<evidence type="ECO:0000313" key="1">
    <source>
        <dbReference type="EMBL" id="EAW16422.1"/>
    </source>
</evidence>
<dbReference type="KEGG" id="nfi:NFIA_057720"/>
<dbReference type="OrthoDB" id="4360110at2759"/>
<gene>
    <name evidence="1" type="ORF">NFIA_057720</name>
</gene>
<keyword evidence="2" id="KW-1185">Reference proteome</keyword>
<dbReference type="Proteomes" id="UP000006702">
    <property type="component" value="Unassembled WGS sequence"/>
</dbReference>
<proteinExistence type="predicted"/>
<dbReference type="GeneID" id="4584835"/>
<dbReference type="EMBL" id="DS027698">
    <property type="protein sequence ID" value="EAW16422.1"/>
    <property type="molecule type" value="Genomic_DNA"/>
</dbReference>